<feature type="transmembrane region" description="Helical" evidence="1">
    <location>
        <begin position="118"/>
        <end position="143"/>
    </location>
</feature>
<dbReference type="RefSeq" id="WP_108447825.1">
    <property type="nucleotide sequence ID" value="NZ_CP098827.1"/>
</dbReference>
<dbReference type="Pfam" id="PF03009">
    <property type="entry name" value="GDPD"/>
    <property type="match status" value="1"/>
</dbReference>
<dbReference type="Gene3D" id="3.20.20.190">
    <property type="entry name" value="Phosphatidylinositol (PI) phosphodiesterase"/>
    <property type="match status" value="1"/>
</dbReference>
<dbReference type="GO" id="GO:0006629">
    <property type="term" value="P:lipid metabolic process"/>
    <property type="evidence" value="ECO:0007669"/>
    <property type="project" value="InterPro"/>
</dbReference>
<accession>A0AAU7KMW4</accession>
<evidence type="ECO:0000259" key="2">
    <source>
        <dbReference type="PROSITE" id="PS51704"/>
    </source>
</evidence>
<reference evidence="3" key="1">
    <citation type="submission" date="2022-06" db="EMBL/GenBank/DDBJ databases">
        <title>A novel DMS-producing enzyme.</title>
        <authorList>
            <person name="Zhang Y."/>
        </authorList>
    </citation>
    <scope>NUCLEOTIDE SEQUENCE</scope>
    <source>
        <strain evidence="3">RT37</strain>
    </source>
</reference>
<proteinExistence type="predicted"/>
<feature type="transmembrane region" description="Helical" evidence="1">
    <location>
        <begin position="164"/>
        <end position="183"/>
    </location>
</feature>
<dbReference type="AlphaFoldDB" id="A0AAU7KMW4"/>
<keyword evidence="1" id="KW-1133">Transmembrane helix</keyword>
<dbReference type="InterPro" id="IPR030395">
    <property type="entry name" value="GP_PDE_dom"/>
</dbReference>
<dbReference type="InterPro" id="IPR018476">
    <property type="entry name" value="GlyceroP-diester-Pdiesterase_M"/>
</dbReference>
<feature type="transmembrane region" description="Helical" evidence="1">
    <location>
        <begin position="189"/>
        <end position="208"/>
    </location>
</feature>
<feature type="transmembrane region" description="Helical" evidence="1">
    <location>
        <begin position="20"/>
        <end position="41"/>
    </location>
</feature>
<feature type="transmembrane region" description="Helical" evidence="1">
    <location>
        <begin position="266"/>
        <end position="296"/>
    </location>
</feature>
<feature type="domain" description="GP-PDE" evidence="2">
    <location>
        <begin position="346"/>
        <end position="601"/>
    </location>
</feature>
<gene>
    <name evidence="3" type="ORF">NFG58_09005</name>
</gene>
<protein>
    <submittedName>
        <fullName evidence="3">Glycerophosphoryl diester phosphodiesterase membrane domain-containing protein</fullName>
    </submittedName>
</protein>
<dbReference type="PROSITE" id="PS51704">
    <property type="entry name" value="GP_PDE"/>
    <property type="match status" value="1"/>
</dbReference>
<feature type="transmembrane region" description="Helical" evidence="1">
    <location>
        <begin position="61"/>
        <end position="84"/>
    </location>
</feature>
<organism evidence="3">
    <name type="scientific">Halomonas sp. RT37</name>
    <dbReference type="NCBI Taxonomy" id="2950872"/>
    <lineage>
        <taxon>Bacteria</taxon>
        <taxon>Pseudomonadati</taxon>
        <taxon>Pseudomonadota</taxon>
        <taxon>Gammaproteobacteria</taxon>
        <taxon>Oceanospirillales</taxon>
        <taxon>Halomonadaceae</taxon>
        <taxon>Halomonas</taxon>
    </lineage>
</organism>
<sequence length="624" mass="69314">MTLARDVYTSLHDHLRPLLAYHLLFTLFASAALLPAMGWLLAGWLSRVGRPLVTTVDAVELLLSPLGFSWILAFAVILLTLLYLQQAGMMLVAVERQGSHARQALIALWQSLHRLPRLLGLASLQVSIHLLALTLVAACASLVHDSLLGHLDPYYVRRVRPPAFWLYTSTLLPLVGLWAALAARLYIRWWLALPCVVLEGLSPVAAMRRSYQLTRHRQGGLARVIFSMLAVLLVLPSAVSIAFSAWVAPLLSTLPEIGAVVITTMLLVVTAATLLTLSVAFAVIVLNALLATCLYLRRAHRLPRPDPPPADAHPGRLAWAVEVGILVFAVSQAWLMVERQELNDEVEVIAHRGSSEVAPENSLSAIRQALEDGADQIEIDVRLSADGSVVLSHDATLQRLAGDPRRVTDLNWQELATLDVGSGFSHAFAGERLARLDQALAAVRGRADLIIELKPSRGQEQALIEAVVAELDAERRWRLHCRDQAEDRLARMICGDPRLFETTWLASLSYRQIHLIDAQEPRARTLLLAEWALPGSLPQRRFDGLGLRNSQIDDDQLRRAHLNQTPLYAWTVNDPGRMARLIDMGVDGIITDRPERLSALLRERRRMSDAELLLTKLRHWLADD</sequence>
<dbReference type="PANTHER" id="PTHR46211">
    <property type="entry name" value="GLYCEROPHOSPHORYL DIESTER PHOSPHODIESTERASE"/>
    <property type="match status" value="1"/>
</dbReference>
<dbReference type="SUPFAM" id="SSF51695">
    <property type="entry name" value="PLC-like phosphodiesterases"/>
    <property type="match status" value="1"/>
</dbReference>
<dbReference type="Pfam" id="PF10110">
    <property type="entry name" value="GPDPase_memb"/>
    <property type="match status" value="1"/>
</dbReference>
<evidence type="ECO:0000256" key="1">
    <source>
        <dbReference type="SAM" id="Phobius"/>
    </source>
</evidence>
<dbReference type="InterPro" id="IPR017946">
    <property type="entry name" value="PLC-like_Pdiesterase_TIM-brl"/>
</dbReference>
<keyword evidence="1" id="KW-0472">Membrane</keyword>
<feature type="transmembrane region" description="Helical" evidence="1">
    <location>
        <begin position="220"/>
        <end position="246"/>
    </location>
</feature>
<evidence type="ECO:0000313" key="3">
    <source>
        <dbReference type="EMBL" id="XBO72817.1"/>
    </source>
</evidence>
<dbReference type="PROSITE" id="PS50007">
    <property type="entry name" value="PIPLC_X_DOMAIN"/>
    <property type="match status" value="1"/>
</dbReference>
<dbReference type="EMBL" id="CP098827">
    <property type="protein sequence ID" value="XBO72817.1"/>
    <property type="molecule type" value="Genomic_DNA"/>
</dbReference>
<dbReference type="GO" id="GO:0008081">
    <property type="term" value="F:phosphoric diester hydrolase activity"/>
    <property type="evidence" value="ECO:0007669"/>
    <property type="project" value="InterPro"/>
</dbReference>
<dbReference type="PANTHER" id="PTHR46211:SF1">
    <property type="entry name" value="GLYCEROPHOSPHODIESTER PHOSPHODIESTERASE, CYTOPLASMIC"/>
    <property type="match status" value="1"/>
</dbReference>
<keyword evidence="1" id="KW-0812">Transmembrane</keyword>
<name>A0AAU7KMW4_9GAMM</name>